<accession>A0ABV1RUR3</accession>
<dbReference type="PIRSF" id="PIRSF016493">
    <property type="entry name" value="Glycyl_aminpptds"/>
    <property type="match status" value="1"/>
</dbReference>
<name>A0ABV1RUR3_9BACT</name>
<dbReference type="Pfam" id="PF17899">
    <property type="entry name" value="Peptidase_M61_N"/>
    <property type="match status" value="1"/>
</dbReference>
<dbReference type="InterPro" id="IPR007963">
    <property type="entry name" value="Peptidase_M61_catalytic"/>
</dbReference>
<dbReference type="Proteomes" id="UP001476807">
    <property type="component" value="Unassembled WGS sequence"/>
</dbReference>
<dbReference type="InterPro" id="IPR027268">
    <property type="entry name" value="Peptidase_M4/M1_CTD_sf"/>
</dbReference>
<organism evidence="2 3">
    <name type="scientific">Pontibacter populi</name>
    <dbReference type="NCBI Taxonomy" id="890055"/>
    <lineage>
        <taxon>Bacteria</taxon>
        <taxon>Pseudomonadati</taxon>
        <taxon>Bacteroidota</taxon>
        <taxon>Cytophagia</taxon>
        <taxon>Cytophagales</taxon>
        <taxon>Hymenobacteraceae</taxon>
        <taxon>Pontibacter</taxon>
    </lineage>
</organism>
<dbReference type="InterPro" id="IPR024191">
    <property type="entry name" value="Peptidase_M61"/>
</dbReference>
<feature type="domain" description="PDZ" evidence="1">
    <location>
        <begin position="465"/>
        <end position="531"/>
    </location>
</feature>
<evidence type="ECO:0000259" key="1">
    <source>
        <dbReference type="SMART" id="SM00228"/>
    </source>
</evidence>
<dbReference type="Pfam" id="PF05299">
    <property type="entry name" value="Peptidase_M61"/>
    <property type="match status" value="1"/>
</dbReference>
<dbReference type="InterPro" id="IPR040756">
    <property type="entry name" value="Peptidase_M61_N"/>
</dbReference>
<comment type="caution">
    <text evidence="2">The sequence shown here is derived from an EMBL/GenBank/DDBJ whole genome shotgun (WGS) entry which is preliminary data.</text>
</comment>
<reference evidence="2 3" key="1">
    <citation type="submission" date="2024-06" db="EMBL/GenBank/DDBJ databases">
        <title>Pontibacter populi HYL7-15.</title>
        <authorList>
            <person name="Kim M.K."/>
        </authorList>
    </citation>
    <scope>NUCLEOTIDE SEQUENCE [LARGE SCALE GENOMIC DNA]</scope>
    <source>
        <strain evidence="2 3">HYL7-15</strain>
    </source>
</reference>
<dbReference type="InterPro" id="IPR036034">
    <property type="entry name" value="PDZ_sf"/>
</dbReference>
<gene>
    <name evidence="2" type="ORF">ABS362_11325</name>
</gene>
<dbReference type="Gene3D" id="2.60.40.3650">
    <property type="match status" value="1"/>
</dbReference>
<dbReference type="SUPFAM" id="SSF55486">
    <property type="entry name" value="Metalloproteases ('zincins'), catalytic domain"/>
    <property type="match status" value="1"/>
</dbReference>
<sequence>MISYHLSYTSALSHFVDISVTITGNTQQQLYLQLPAWRPGRYELQNFAQKLRQVTATANEQTIAISKVTKDRWLVETDGAETITINYSFYARQMDAGGSWLDEQMLYINPINCLMAVEGREHEPCEVTIAIPQNWQIACGLPETRKHTLQVANYDELVDSPFIASDTLQHKSYSLAGTTFHIWFQGEVKPDWPKIIHDFEAFTKTQLEVFGDFPVPEYHYLNIILPYRTYHGVEHSHSTVITLGPGELLMSPALYKEFLGVSSHELFHTWNVKKIRPTEILPYNFAQENYFKTGYVAEGITTYCGDYMLARSGVFTAQQYFDELNTTLQRYFADYSRHNLSVADSSFDLWLDGYKPGIPDRKVSIYIKGALTALLLDLQLRKATNNQVTMDTLMRELWERFGKQTIGYTEQNYAAIVDEIAGRSFKEYFDNYINGTTTIEPALDEALNYVGCTLKQHENTLLYESRFGFKVTQEQTIKVTAIAPESPAFNVLGVDDELIALNGRKLEQNLQHVLQQLTPSETITLTIFREKQLREVTLTPTRQTYYPKYTIDKRPNATTEEKANFKLWLHQDFEA</sequence>
<dbReference type="Gene3D" id="1.10.390.10">
    <property type="entry name" value="Neutral Protease Domain 2"/>
    <property type="match status" value="1"/>
</dbReference>
<dbReference type="Gene3D" id="2.30.42.10">
    <property type="match status" value="1"/>
</dbReference>
<dbReference type="SMART" id="SM00228">
    <property type="entry name" value="PDZ"/>
    <property type="match status" value="1"/>
</dbReference>
<evidence type="ECO:0000313" key="2">
    <source>
        <dbReference type="EMBL" id="MER2998138.1"/>
    </source>
</evidence>
<keyword evidence="3" id="KW-1185">Reference proteome</keyword>
<protein>
    <submittedName>
        <fullName evidence="2">PDZ domain-containing protein</fullName>
    </submittedName>
</protein>
<dbReference type="SUPFAM" id="SSF50156">
    <property type="entry name" value="PDZ domain-like"/>
    <property type="match status" value="1"/>
</dbReference>
<proteinExistence type="predicted"/>
<evidence type="ECO:0000313" key="3">
    <source>
        <dbReference type="Proteomes" id="UP001476807"/>
    </source>
</evidence>
<dbReference type="InterPro" id="IPR001478">
    <property type="entry name" value="PDZ"/>
</dbReference>
<dbReference type="EMBL" id="JBEOKT010000008">
    <property type="protein sequence ID" value="MER2998138.1"/>
    <property type="molecule type" value="Genomic_DNA"/>
</dbReference>
<dbReference type="RefSeq" id="WP_350412593.1">
    <property type="nucleotide sequence ID" value="NZ_JBEOKT010000008.1"/>
</dbReference>